<evidence type="ECO:0000313" key="6">
    <source>
        <dbReference type="EMBL" id="CAG2250874.1"/>
    </source>
</evidence>
<dbReference type="InterPro" id="IPR020067">
    <property type="entry name" value="Frizzled_dom"/>
</dbReference>
<dbReference type="AlphaFoldDB" id="A0A8S3UXS2"/>
<dbReference type="GO" id="GO:0060070">
    <property type="term" value="P:canonical Wnt signaling pathway"/>
    <property type="evidence" value="ECO:0007669"/>
    <property type="project" value="TreeGrafter"/>
</dbReference>
<evidence type="ECO:0000313" key="7">
    <source>
        <dbReference type="Proteomes" id="UP000683360"/>
    </source>
</evidence>
<feature type="signal peptide" evidence="4">
    <location>
        <begin position="1"/>
        <end position="21"/>
    </location>
</feature>
<feature type="disulfide bond" evidence="3">
    <location>
        <begin position="104"/>
        <end position="128"/>
    </location>
</feature>
<feature type="domain" description="FZ" evidence="5">
    <location>
        <begin position="20"/>
        <end position="142"/>
    </location>
</feature>
<comment type="caution">
    <text evidence="6">The sequence shown here is derived from an EMBL/GenBank/DDBJ whole genome shotgun (WGS) entry which is preliminary data.</text>
</comment>
<dbReference type="SMART" id="SM00063">
    <property type="entry name" value="FRI"/>
    <property type="match status" value="2"/>
</dbReference>
<keyword evidence="1" id="KW-0217">Developmental protein</keyword>
<feature type="disulfide bond" evidence="3">
    <location>
        <begin position="165"/>
        <end position="211"/>
    </location>
</feature>
<dbReference type="GO" id="GO:0005886">
    <property type="term" value="C:plasma membrane"/>
    <property type="evidence" value="ECO:0007669"/>
    <property type="project" value="TreeGrafter"/>
</dbReference>
<dbReference type="PROSITE" id="PS50038">
    <property type="entry name" value="FZ"/>
    <property type="match status" value="2"/>
</dbReference>
<feature type="chain" id="PRO_5035751392" description="FZ domain-containing protein" evidence="4">
    <location>
        <begin position="22"/>
        <end position="283"/>
    </location>
</feature>
<keyword evidence="2 3" id="KW-1015">Disulfide bond</keyword>
<keyword evidence="4" id="KW-0732">Signal</keyword>
<sequence length="283" mass="32948">MMALTAILLTFLFFVFKSGVADDSCEEIMLPMCRGLIGYTHTKLPNRFGHKHQRQVYRFLEPIWPFMDRGCSNNLRLFACGLTVPKCTTKGNTTKIELPCKETCFYSKKGCSKDMKSLGMKWPRKLKCKGLKRKKQKNCLKPYPRLKKKRQPIYAYCQKNTFPMCQNLTFDIGTLPNMFHQSRETEILTELEQYQRLADSQCHADLWFLICGVFRPYCIASNPFTLPCRELCEEVRGKCETTYRKLYGGLRWPAKLQCHRYPPASSQHTCVIPRDTALIKTTF</sequence>
<dbReference type="Pfam" id="PF01392">
    <property type="entry name" value="Fz"/>
    <property type="match status" value="2"/>
</dbReference>
<feature type="disulfide bond" evidence="3">
    <location>
        <begin position="157"/>
        <end position="218"/>
    </location>
</feature>
<reference evidence="6" key="1">
    <citation type="submission" date="2021-03" db="EMBL/GenBank/DDBJ databases">
        <authorList>
            <person name="Bekaert M."/>
        </authorList>
    </citation>
    <scope>NUCLEOTIDE SEQUENCE</scope>
</reference>
<dbReference type="GO" id="GO:0017147">
    <property type="term" value="F:Wnt-protein binding"/>
    <property type="evidence" value="ECO:0007669"/>
    <property type="project" value="TreeGrafter"/>
</dbReference>
<evidence type="ECO:0000259" key="5">
    <source>
        <dbReference type="PROSITE" id="PS50038"/>
    </source>
</evidence>
<feature type="domain" description="FZ" evidence="5">
    <location>
        <begin position="152"/>
        <end position="273"/>
    </location>
</feature>
<organism evidence="6 7">
    <name type="scientific">Mytilus edulis</name>
    <name type="common">Blue mussel</name>
    <dbReference type="NCBI Taxonomy" id="6550"/>
    <lineage>
        <taxon>Eukaryota</taxon>
        <taxon>Metazoa</taxon>
        <taxon>Spiralia</taxon>
        <taxon>Lophotrochozoa</taxon>
        <taxon>Mollusca</taxon>
        <taxon>Bivalvia</taxon>
        <taxon>Autobranchia</taxon>
        <taxon>Pteriomorphia</taxon>
        <taxon>Mytilida</taxon>
        <taxon>Mytiloidea</taxon>
        <taxon>Mytilidae</taxon>
        <taxon>Mytilinae</taxon>
        <taxon>Mytilus</taxon>
    </lineage>
</organism>
<evidence type="ECO:0000256" key="4">
    <source>
        <dbReference type="SAM" id="SignalP"/>
    </source>
</evidence>
<dbReference type="PANTHER" id="PTHR11309">
    <property type="entry name" value="FRIZZLED"/>
    <property type="match status" value="1"/>
</dbReference>
<dbReference type="CDD" id="cd07066">
    <property type="entry name" value="CRD_FZ"/>
    <property type="match status" value="1"/>
</dbReference>
<dbReference type="OrthoDB" id="10053709at2759"/>
<evidence type="ECO:0000256" key="3">
    <source>
        <dbReference type="PROSITE-ProRule" id="PRU00090"/>
    </source>
</evidence>
<dbReference type="GO" id="GO:0035567">
    <property type="term" value="P:non-canonical Wnt signaling pathway"/>
    <property type="evidence" value="ECO:0007669"/>
    <property type="project" value="TreeGrafter"/>
</dbReference>
<proteinExistence type="predicted"/>
<dbReference type="PANTHER" id="PTHR11309:SF126">
    <property type="entry name" value="FRIZZLED-2"/>
    <property type="match status" value="1"/>
</dbReference>
<dbReference type="Gene3D" id="1.10.2000.10">
    <property type="entry name" value="Frizzled cysteine-rich domain"/>
    <property type="match status" value="2"/>
</dbReference>
<dbReference type="Proteomes" id="UP000683360">
    <property type="component" value="Unassembled WGS sequence"/>
</dbReference>
<protein>
    <recommendedName>
        <fullName evidence="5">FZ domain-containing protein</fullName>
    </recommendedName>
</protein>
<evidence type="ECO:0000256" key="2">
    <source>
        <dbReference type="ARBA" id="ARBA00023157"/>
    </source>
</evidence>
<dbReference type="InterPro" id="IPR015526">
    <property type="entry name" value="Frizzled/SFRP"/>
</dbReference>
<dbReference type="SUPFAM" id="SSF63501">
    <property type="entry name" value="Frizzled cysteine-rich domain"/>
    <property type="match status" value="2"/>
</dbReference>
<dbReference type="EMBL" id="CAJPWZ010003068">
    <property type="protein sequence ID" value="CAG2250874.1"/>
    <property type="molecule type" value="Genomic_DNA"/>
</dbReference>
<dbReference type="InterPro" id="IPR036790">
    <property type="entry name" value="Frizzled_dom_sf"/>
</dbReference>
<keyword evidence="7" id="KW-1185">Reference proteome</keyword>
<comment type="caution">
    <text evidence="3">Lacks conserved residue(s) required for the propagation of feature annotation.</text>
</comment>
<accession>A0A8S3UXS2</accession>
<dbReference type="GO" id="GO:0042813">
    <property type="term" value="F:Wnt receptor activity"/>
    <property type="evidence" value="ECO:0007669"/>
    <property type="project" value="TreeGrafter"/>
</dbReference>
<gene>
    <name evidence="6" type="ORF">MEDL_62572</name>
</gene>
<name>A0A8S3UXS2_MYTED</name>
<evidence type="ECO:0000256" key="1">
    <source>
        <dbReference type="ARBA" id="ARBA00022473"/>
    </source>
</evidence>